<feature type="transmembrane region" description="Helical" evidence="2">
    <location>
        <begin position="6"/>
        <end position="29"/>
    </location>
</feature>
<keyword evidence="2" id="KW-1133">Transmembrane helix</keyword>
<sequence>MYVYETILVAGLALVASLAIPYAASWLNMGKHTSHYRSRRRLIRGSMTQRRRDKEEAES</sequence>
<accession>A0A2S8GCR6</accession>
<protein>
    <submittedName>
        <fullName evidence="3">Uncharacterized protein</fullName>
    </submittedName>
</protein>
<feature type="region of interest" description="Disordered" evidence="1">
    <location>
        <begin position="40"/>
        <end position="59"/>
    </location>
</feature>
<evidence type="ECO:0000313" key="4">
    <source>
        <dbReference type="Proteomes" id="UP000237819"/>
    </source>
</evidence>
<name>A0A2S8GCR6_9BACT</name>
<proteinExistence type="predicted"/>
<reference evidence="3 4" key="1">
    <citation type="submission" date="2018-02" db="EMBL/GenBank/DDBJ databases">
        <title>Comparative genomes isolates from brazilian mangrove.</title>
        <authorList>
            <person name="Araujo J.E."/>
            <person name="Taketani R.G."/>
            <person name="Silva M.C.P."/>
            <person name="Loureco M.V."/>
            <person name="Andreote F.D."/>
        </authorList>
    </citation>
    <scope>NUCLEOTIDE SEQUENCE [LARGE SCALE GENOMIC DNA]</scope>
    <source>
        <strain evidence="3 4">Nap-Phe MGV</strain>
    </source>
</reference>
<dbReference type="Proteomes" id="UP000237819">
    <property type="component" value="Unassembled WGS sequence"/>
</dbReference>
<keyword evidence="2" id="KW-0472">Membrane</keyword>
<evidence type="ECO:0000256" key="1">
    <source>
        <dbReference type="SAM" id="MobiDB-lite"/>
    </source>
</evidence>
<comment type="caution">
    <text evidence="3">The sequence shown here is derived from an EMBL/GenBank/DDBJ whole genome shotgun (WGS) entry which is preliminary data.</text>
</comment>
<gene>
    <name evidence="3" type="ORF">C5Y93_28110</name>
</gene>
<evidence type="ECO:0000313" key="3">
    <source>
        <dbReference type="EMBL" id="PQO42213.1"/>
    </source>
</evidence>
<feature type="compositionally biased region" description="Basic and acidic residues" evidence="1">
    <location>
        <begin position="50"/>
        <end position="59"/>
    </location>
</feature>
<dbReference type="AlphaFoldDB" id="A0A2S8GCR6"/>
<dbReference type="EMBL" id="PUHZ01000025">
    <property type="protein sequence ID" value="PQO42213.1"/>
    <property type="molecule type" value="Genomic_DNA"/>
</dbReference>
<organism evidence="3 4">
    <name type="scientific">Blastopirellula marina</name>
    <dbReference type="NCBI Taxonomy" id="124"/>
    <lineage>
        <taxon>Bacteria</taxon>
        <taxon>Pseudomonadati</taxon>
        <taxon>Planctomycetota</taxon>
        <taxon>Planctomycetia</taxon>
        <taxon>Pirellulales</taxon>
        <taxon>Pirellulaceae</taxon>
        <taxon>Blastopirellula</taxon>
    </lineage>
</organism>
<evidence type="ECO:0000256" key="2">
    <source>
        <dbReference type="SAM" id="Phobius"/>
    </source>
</evidence>
<dbReference type="RefSeq" id="WP_105338794.1">
    <property type="nucleotide sequence ID" value="NZ_PUHZ01000025.1"/>
</dbReference>
<keyword evidence="2" id="KW-0812">Transmembrane</keyword>